<dbReference type="InterPro" id="IPR039361">
    <property type="entry name" value="Cyclin"/>
</dbReference>
<evidence type="ECO:0000256" key="4">
    <source>
        <dbReference type="RuleBase" id="RU000383"/>
    </source>
</evidence>
<comment type="similarity">
    <text evidence="4">Belongs to the cyclin family.</text>
</comment>
<dbReference type="CTD" id="42971"/>
<dbReference type="FunFam" id="1.10.472.10:FF:000001">
    <property type="entry name" value="G2/mitotic-specific cyclin"/>
    <property type="match status" value="1"/>
</dbReference>
<dbReference type="Gene3D" id="1.10.472.10">
    <property type="entry name" value="Cyclin-like"/>
    <property type="match status" value="2"/>
</dbReference>
<keyword evidence="1" id="KW-0132">Cell division</keyword>
<keyword evidence="2 4" id="KW-0195">Cyclin</keyword>
<dbReference type="AlphaFoldDB" id="W8CDF8"/>
<dbReference type="CDD" id="cd20508">
    <property type="entry name" value="CYCLIN_CCNB3_rpt1"/>
    <property type="match status" value="1"/>
</dbReference>
<dbReference type="GO" id="GO:0051301">
    <property type="term" value="P:cell division"/>
    <property type="evidence" value="ECO:0007669"/>
    <property type="project" value="UniProtKB-KW"/>
</dbReference>
<evidence type="ECO:0000256" key="1">
    <source>
        <dbReference type="ARBA" id="ARBA00022618"/>
    </source>
</evidence>
<protein>
    <submittedName>
        <fullName evidence="8">G2/mitotic-specific cyclin-B3</fullName>
    </submittedName>
</protein>
<reference evidence="8" key="1">
    <citation type="submission" date="2013-07" db="EMBL/GenBank/DDBJ databases">
        <authorList>
            <person name="Geib S."/>
        </authorList>
    </citation>
    <scope>NUCLEOTIDE SEQUENCE</scope>
</reference>
<dbReference type="InterPro" id="IPR013763">
    <property type="entry name" value="Cyclin-like_dom"/>
</dbReference>
<dbReference type="EMBL" id="GAMC01002021">
    <property type="protein sequence ID" value="JAC04535.1"/>
    <property type="molecule type" value="mRNA"/>
</dbReference>
<organism evidence="8">
    <name type="scientific">Ceratitis capitata</name>
    <name type="common">Mediterranean fruit fly</name>
    <name type="synonym">Tephritis capitata</name>
    <dbReference type="NCBI Taxonomy" id="7213"/>
    <lineage>
        <taxon>Eukaryota</taxon>
        <taxon>Metazoa</taxon>
        <taxon>Ecdysozoa</taxon>
        <taxon>Arthropoda</taxon>
        <taxon>Hexapoda</taxon>
        <taxon>Insecta</taxon>
        <taxon>Pterygota</taxon>
        <taxon>Neoptera</taxon>
        <taxon>Endopterygota</taxon>
        <taxon>Diptera</taxon>
        <taxon>Brachycera</taxon>
        <taxon>Muscomorpha</taxon>
        <taxon>Tephritoidea</taxon>
        <taxon>Tephritidae</taxon>
        <taxon>Ceratitis</taxon>
        <taxon>Ceratitis</taxon>
    </lineage>
</organism>
<dbReference type="SMART" id="SM01332">
    <property type="entry name" value="Cyclin_C"/>
    <property type="match status" value="1"/>
</dbReference>
<feature type="compositionally biased region" description="Polar residues" evidence="5">
    <location>
        <begin position="1"/>
        <end position="19"/>
    </location>
</feature>
<dbReference type="OrthoDB" id="5590282at2759"/>
<evidence type="ECO:0000259" key="7">
    <source>
        <dbReference type="SMART" id="SM01332"/>
    </source>
</evidence>
<dbReference type="InterPro" id="IPR006671">
    <property type="entry name" value="Cyclin_N"/>
</dbReference>
<dbReference type="InterPro" id="IPR036915">
    <property type="entry name" value="Cyclin-like_sf"/>
</dbReference>
<dbReference type="Pfam" id="PF00134">
    <property type="entry name" value="Cyclin_N"/>
    <property type="match status" value="1"/>
</dbReference>
<dbReference type="InterPro" id="IPR046965">
    <property type="entry name" value="Cyclin_A/B-like"/>
</dbReference>
<dbReference type="SMART" id="SM00385">
    <property type="entry name" value="CYCLIN"/>
    <property type="match status" value="2"/>
</dbReference>
<accession>W8CDF8</accession>
<evidence type="ECO:0000256" key="3">
    <source>
        <dbReference type="ARBA" id="ARBA00023306"/>
    </source>
</evidence>
<feature type="region of interest" description="Disordered" evidence="5">
    <location>
        <begin position="265"/>
        <end position="285"/>
    </location>
</feature>
<sequence>MAPTRNTRAVSKQAVTTTIDPLPMSRKGLTRRSAVNVQDQNVDIQTRGKRKAEQSPAKNDKIKRSALGNLTNNVKMMPMTTKTVNSEDALKANQHVSKRKESYLSGTQAQVLKETQNTIINDDVSTRQPLQKKIATRASTRQSIIAANAKNAKNEEETASKATTNNVTTIPNIKILTTTAPSVKTRKSGQALKLAPLPGAPITVLSQVKQTQSNKPVRRISNEFNKTEESLYMSALEDISSCESVRLSGNFEAAKRRSALLIQEKNKAESSPCQGKGDKPPPAGVPEGVEDFDKFHWNDIFQVSNYAMDIFEYMKSREAEFPITDYMVKQVNLNKWMRTLLIDWMVEVQETFELNHETLYLAVKIVDLFLCRVIINKDVLQLLGAAALFIACKFDERTPPLIEDFLYICDGAYKHHELIRMEMTTLRTINYDLGIPLSYRFLRRYARCSKVSMATLTLARYILEMSLMDYATIQFSDSKLACAALFMALRLHGEKKPWIKALEYYSGYMLTDFAEIVPVLNAGLHRKPKVKTIRSKYSHKIFHEVAKVPLLTTEELFEDNLDLNISTKIDEPKNS</sequence>
<feature type="domain" description="Cyclin-like" evidence="6">
    <location>
        <begin position="440"/>
        <end position="525"/>
    </location>
</feature>
<reference evidence="8" key="2">
    <citation type="journal article" date="2014" name="BMC Genomics">
        <title>A genomic perspective to assessing quality of mass-reared SIT flies used in Mediterranean fruit fly (Ceratitis capitata) eradication in California.</title>
        <authorList>
            <person name="Calla B."/>
            <person name="Hall B."/>
            <person name="Hou S."/>
            <person name="Geib S.M."/>
        </authorList>
    </citation>
    <scope>NUCLEOTIDE SEQUENCE</scope>
</reference>
<dbReference type="InterPro" id="IPR004367">
    <property type="entry name" value="Cyclin_C-dom"/>
</dbReference>
<feature type="compositionally biased region" description="Polar residues" evidence="5">
    <location>
        <begin position="33"/>
        <end position="44"/>
    </location>
</feature>
<evidence type="ECO:0000256" key="5">
    <source>
        <dbReference type="SAM" id="MobiDB-lite"/>
    </source>
</evidence>
<dbReference type="Pfam" id="PF02984">
    <property type="entry name" value="Cyclin_C"/>
    <property type="match status" value="1"/>
</dbReference>
<dbReference type="PIRSF" id="PIRSF001771">
    <property type="entry name" value="Cyclin_A_B_D_E"/>
    <property type="match status" value="1"/>
</dbReference>
<dbReference type="SUPFAM" id="SSF47954">
    <property type="entry name" value="Cyclin-like"/>
    <property type="match status" value="2"/>
</dbReference>
<dbReference type="GO" id="GO:0016538">
    <property type="term" value="F:cyclin-dependent protein serine/threonine kinase regulator activity"/>
    <property type="evidence" value="ECO:0007669"/>
    <property type="project" value="InterPro"/>
</dbReference>
<name>W8CDF8_CERCA</name>
<gene>
    <name evidence="8" type="primary">CCNB3</name>
</gene>
<feature type="domain" description="Cyclin C-terminal" evidence="7">
    <location>
        <begin position="436"/>
        <end position="551"/>
    </location>
</feature>
<dbReference type="GO" id="GO:0044772">
    <property type="term" value="P:mitotic cell cycle phase transition"/>
    <property type="evidence" value="ECO:0007669"/>
    <property type="project" value="InterPro"/>
</dbReference>
<feature type="domain" description="Cyclin-like" evidence="6">
    <location>
        <begin position="343"/>
        <end position="427"/>
    </location>
</feature>
<feature type="region of interest" description="Disordered" evidence="5">
    <location>
        <begin position="1"/>
        <end position="59"/>
    </location>
</feature>
<proteinExistence type="evidence at transcript level"/>
<dbReference type="GeneID" id="101458227"/>
<evidence type="ECO:0000256" key="2">
    <source>
        <dbReference type="ARBA" id="ARBA00023127"/>
    </source>
</evidence>
<evidence type="ECO:0000259" key="6">
    <source>
        <dbReference type="SMART" id="SM00385"/>
    </source>
</evidence>
<keyword evidence="3" id="KW-0131">Cell cycle</keyword>
<dbReference type="KEGG" id="ccat:101458227"/>
<evidence type="ECO:0000313" key="8">
    <source>
        <dbReference type="EMBL" id="JAC04535.1"/>
    </source>
</evidence>
<dbReference type="PANTHER" id="PTHR10177">
    <property type="entry name" value="CYCLINS"/>
    <property type="match status" value="1"/>
</dbReference>
<dbReference type="GO" id="GO:0005634">
    <property type="term" value="C:nucleus"/>
    <property type="evidence" value="ECO:0007669"/>
    <property type="project" value="UniProtKB-ARBA"/>
</dbReference>